<proteinExistence type="predicted"/>
<organism evidence="2">
    <name type="scientific">uncultured Caudovirales phage</name>
    <dbReference type="NCBI Taxonomy" id="2100421"/>
    <lineage>
        <taxon>Viruses</taxon>
        <taxon>Duplodnaviria</taxon>
        <taxon>Heunggongvirae</taxon>
        <taxon>Uroviricota</taxon>
        <taxon>Caudoviricetes</taxon>
        <taxon>Peduoviridae</taxon>
        <taxon>Maltschvirus</taxon>
        <taxon>Maltschvirus maltsch</taxon>
    </lineage>
</organism>
<protein>
    <submittedName>
        <fullName evidence="2">Uncharacterized protein</fullName>
    </submittedName>
</protein>
<reference evidence="2" key="1">
    <citation type="submission" date="2020-05" db="EMBL/GenBank/DDBJ databases">
        <authorList>
            <person name="Chiriac C."/>
            <person name="Salcher M."/>
            <person name="Ghai R."/>
            <person name="Kavagutti S V."/>
        </authorList>
    </citation>
    <scope>NUCLEOTIDE SEQUENCE</scope>
</reference>
<name>A0A6J5RGA9_9CAUD</name>
<gene>
    <name evidence="2" type="ORF">UFOVP1287_71</name>
    <name evidence="3" type="ORF">UFOVP1408_42</name>
</gene>
<dbReference type="EMBL" id="LR797355">
    <property type="protein sequence ID" value="CAB4205211.1"/>
    <property type="molecule type" value="Genomic_DNA"/>
</dbReference>
<dbReference type="EMBL" id="LR797239">
    <property type="protein sequence ID" value="CAB4196343.1"/>
    <property type="molecule type" value="Genomic_DNA"/>
</dbReference>
<evidence type="ECO:0000256" key="1">
    <source>
        <dbReference type="SAM" id="MobiDB-lite"/>
    </source>
</evidence>
<accession>A0A6J5RGA9</accession>
<sequence length="245" mass="26583">MPRPGQNFSTVPGDRLSQGLEPDLWQRQAFVSPDLFARLRQAWAGDVPATPVPQPQASPVRAANAFPIPWEQMLPQAMSPPPSQAPGYAQGSAPGYAPGYAPEDLGGVEINDLVRAITERETQGAKDPYAARNPITQAVGIGQVLPKNVGPWTKEHYGAELTPEQFAADPVAQHTVVYGELRQIADYWAARGLSPDEVVRMTAAEWYGGRGGARALARGDGNKKAPHNYPSLRTYANDSLTRYDR</sequence>
<evidence type="ECO:0000313" key="2">
    <source>
        <dbReference type="EMBL" id="CAB4196343.1"/>
    </source>
</evidence>
<evidence type="ECO:0000313" key="3">
    <source>
        <dbReference type="EMBL" id="CAB4205211.1"/>
    </source>
</evidence>
<feature type="region of interest" description="Disordered" evidence="1">
    <location>
        <begin position="77"/>
        <end position="100"/>
    </location>
</feature>